<evidence type="ECO:0000259" key="1">
    <source>
        <dbReference type="PROSITE" id="PS50280"/>
    </source>
</evidence>
<dbReference type="Gene3D" id="2.170.270.10">
    <property type="entry name" value="SET domain"/>
    <property type="match status" value="1"/>
</dbReference>
<dbReference type="AlphaFoldDB" id="A0A9N8HQ12"/>
<comment type="caution">
    <text evidence="2">The sequence shown here is derived from an EMBL/GenBank/DDBJ whole genome shotgun (WGS) entry which is preliminary data.</text>
</comment>
<dbReference type="InterPro" id="IPR001214">
    <property type="entry name" value="SET_dom"/>
</dbReference>
<reference evidence="2" key="1">
    <citation type="submission" date="2020-06" db="EMBL/GenBank/DDBJ databases">
        <authorList>
            <consortium name="Plant Systems Biology data submission"/>
        </authorList>
    </citation>
    <scope>NUCLEOTIDE SEQUENCE</scope>
    <source>
        <strain evidence="2">D6</strain>
    </source>
</reference>
<sequence length="249" mass="28404">MRIFPLCFLSSRTTSRATAAAYHAHRCFASTSTSVDESDCRHFPIRVLDHMDGADWDNRIALQAKWTNEEKGWQVGVEWKHTPFGVGLFATDDIAEGTILRIGQNGHNLMQFQSIQDIEEFCRHPEDYPARLRYVSDYLWGFSWQNTDAQGYDLPDDTSSVEDRFMGMWVPGNGLNHNLVPNTVYRTRKGGTQEGIVLVALCDVAAGDELFDDYRRHGRAPEWLKEFAREKQVSLNFAECNDFVVDPSS</sequence>
<dbReference type="EMBL" id="CAICTM010000942">
    <property type="protein sequence ID" value="CAB9518548.1"/>
    <property type="molecule type" value="Genomic_DNA"/>
</dbReference>
<name>A0A9N8HQ12_9STRA</name>
<dbReference type="InterPro" id="IPR046341">
    <property type="entry name" value="SET_dom_sf"/>
</dbReference>
<protein>
    <recommendedName>
        <fullName evidence="1">SET domain-containing protein</fullName>
    </recommendedName>
</protein>
<dbReference type="PROSITE" id="PS50280">
    <property type="entry name" value="SET"/>
    <property type="match status" value="1"/>
</dbReference>
<evidence type="ECO:0000313" key="2">
    <source>
        <dbReference type="EMBL" id="CAB9518548.1"/>
    </source>
</evidence>
<gene>
    <name evidence="2" type="ORF">SEMRO_944_G222960.1</name>
</gene>
<dbReference type="OrthoDB" id="43693at2759"/>
<evidence type="ECO:0000313" key="3">
    <source>
        <dbReference type="Proteomes" id="UP001153069"/>
    </source>
</evidence>
<organism evidence="2 3">
    <name type="scientific">Seminavis robusta</name>
    <dbReference type="NCBI Taxonomy" id="568900"/>
    <lineage>
        <taxon>Eukaryota</taxon>
        <taxon>Sar</taxon>
        <taxon>Stramenopiles</taxon>
        <taxon>Ochrophyta</taxon>
        <taxon>Bacillariophyta</taxon>
        <taxon>Bacillariophyceae</taxon>
        <taxon>Bacillariophycidae</taxon>
        <taxon>Naviculales</taxon>
        <taxon>Naviculaceae</taxon>
        <taxon>Seminavis</taxon>
    </lineage>
</organism>
<dbReference type="Pfam" id="PF00856">
    <property type="entry name" value="SET"/>
    <property type="match status" value="1"/>
</dbReference>
<feature type="domain" description="SET" evidence="1">
    <location>
        <begin position="75"/>
        <end position="215"/>
    </location>
</feature>
<dbReference type="SUPFAM" id="SSF82199">
    <property type="entry name" value="SET domain"/>
    <property type="match status" value="1"/>
</dbReference>
<keyword evidence="3" id="KW-1185">Reference proteome</keyword>
<dbReference type="CDD" id="cd08161">
    <property type="entry name" value="SET"/>
    <property type="match status" value="1"/>
</dbReference>
<accession>A0A9N8HQ12</accession>
<dbReference type="Proteomes" id="UP001153069">
    <property type="component" value="Unassembled WGS sequence"/>
</dbReference>
<proteinExistence type="predicted"/>